<dbReference type="OrthoDB" id="1452478at2"/>
<dbReference type="EMBL" id="WAEM01000001">
    <property type="protein sequence ID" value="KAB1158116.1"/>
    <property type="molecule type" value="Genomic_DNA"/>
</dbReference>
<keyword evidence="2" id="KW-1185">Reference proteome</keyword>
<dbReference type="Proteomes" id="UP000490922">
    <property type="component" value="Unassembled WGS sequence"/>
</dbReference>
<evidence type="ECO:0000313" key="2">
    <source>
        <dbReference type="Proteomes" id="UP000490922"/>
    </source>
</evidence>
<reference evidence="1 2" key="1">
    <citation type="submission" date="2019-09" db="EMBL/GenBank/DDBJ databases">
        <title>Flavobacterium sp. nov., isolated from glacier ice.</title>
        <authorList>
            <person name="Liu Q."/>
        </authorList>
    </citation>
    <scope>NUCLEOTIDE SEQUENCE [LARGE SCALE GENOMIC DNA]</scope>
    <source>
        <strain evidence="1 2">NBRC 112527</strain>
    </source>
</reference>
<accession>A0A7J5AKL0</accession>
<name>A0A7J5AKL0_9FLAO</name>
<organism evidence="1 2">
    <name type="scientific">Flavobacterium luteum</name>
    <dbReference type="NCBI Taxonomy" id="2026654"/>
    <lineage>
        <taxon>Bacteria</taxon>
        <taxon>Pseudomonadati</taxon>
        <taxon>Bacteroidota</taxon>
        <taxon>Flavobacteriia</taxon>
        <taxon>Flavobacteriales</taxon>
        <taxon>Flavobacteriaceae</taxon>
        <taxon>Flavobacterium</taxon>
    </lineage>
</organism>
<dbReference type="RefSeq" id="WP_151106308.1">
    <property type="nucleotide sequence ID" value="NZ_WAEM01000001.1"/>
</dbReference>
<protein>
    <submittedName>
        <fullName evidence="1">Uncharacterized protein</fullName>
    </submittedName>
</protein>
<gene>
    <name evidence="1" type="ORF">F6464_03270</name>
</gene>
<evidence type="ECO:0000313" key="1">
    <source>
        <dbReference type="EMBL" id="KAB1158116.1"/>
    </source>
</evidence>
<comment type="caution">
    <text evidence="1">The sequence shown here is derived from an EMBL/GenBank/DDBJ whole genome shotgun (WGS) entry which is preliminary data.</text>
</comment>
<sequence>MITTKREEIRFKSGRLKALLFPYTLLVTESKYDYCYVKKIEADNPDANFEKFKTEMEIENFNGIQLKMLFDIFDIAYERYVLADWTEFSSLLKRAYNKNFGSLPDDLQFLNDENYIDLMKEKIEVKRKKAIENYKLSKEIYLSQIESPKIENSIIVEDFEEDTINDLFDDIRNSDYGKLKLHNILKEKTNFELDPLKYFLNDLELYLFVEKDEFESGISAEEIQKRVDEYNEKGLPIPFYKRTPIEDLTEKQIENRKKINISLEPSIDTEALMYPFEFYSLYEFKRIILNEIKKHDKVEENNTVTSTNPKLKTNLSVPELALLFKLLKDLKPNIFDIKSEAELHRFISTNFETKRTGDKDISTQKLRSQFNQPESKAAEFWEEKLRLMLADVKKMK</sequence>
<dbReference type="AlphaFoldDB" id="A0A7J5AKL0"/>
<proteinExistence type="predicted"/>